<evidence type="ECO:0000259" key="5">
    <source>
        <dbReference type="PROSITE" id="PS50923"/>
    </source>
</evidence>
<protein>
    <recommendedName>
        <fullName evidence="5">Sushi domain-containing protein</fullName>
    </recommendedName>
</protein>
<dbReference type="Ensembl" id="ENSPNAT00000020437.2">
    <property type="protein sequence ID" value="ENSPNAP00000012984.2"/>
    <property type="gene ID" value="ENSPNAG00000033829.1"/>
</dbReference>
<evidence type="ECO:0000313" key="7">
    <source>
        <dbReference type="Proteomes" id="UP001501920"/>
    </source>
</evidence>
<dbReference type="Gene3D" id="2.10.70.10">
    <property type="entry name" value="Complement Module, domain 1"/>
    <property type="match status" value="2"/>
</dbReference>
<sequence>INEPLRGVYTYGQTVTYSCNEGFKLIGASERTYVIRSPRYKQCKHSLKAPPGIENGRINEPLRDVYTYGQAVTYSCMKGFKLIGASERTCSGDETFQPSPPWCQGSLFKWSFSQRQPILHTLHILYVSLELYLLHLCSFVHQ</sequence>
<keyword evidence="7" id="KW-1185">Reference proteome</keyword>
<reference evidence="6" key="3">
    <citation type="submission" date="2025-09" db="UniProtKB">
        <authorList>
            <consortium name="Ensembl"/>
        </authorList>
    </citation>
    <scope>IDENTIFICATION</scope>
</reference>
<reference evidence="6 7" key="1">
    <citation type="submission" date="2020-10" db="EMBL/GenBank/DDBJ databases">
        <title>Pygocentrus nattereri (red-bellied piranha) genome, fPygNat1, primary haplotype.</title>
        <authorList>
            <person name="Myers G."/>
            <person name="Meyer A."/>
            <person name="Karagic N."/>
            <person name="Pippel M."/>
            <person name="Winkler S."/>
            <person name="Tracey A."/>
            <person name="Wood J."/>
            <person name="Formenti G."/>
            <person name="Howe K."/>
            <person name="Fedrigo O."/>
            <person name="Jarvis E.D."/>
        </authorList>
    </citation>
    <scope>NUCLEOTIDE SEQUENCE [LARGE SCALE GENOMIC DNA]</scope>
</reference>
<dbReference type="InterPro" id="IPR051277">
    <property type="entry name" value="SEZ6_CSMD_C4BPB_Regulators"/>
</dbReference>
<dbReference type="AlphaFoldDB" id="A0A3B4CR12"/>
<accession>A0A3B4CR12</accession>
<evidence type="ECO:0000256" key="2">
    <source>
        <dbReference type="ARBA" id="ARBA00022737"/>
    </source>
</evidence>
<dbReference type="CDD" id="cd00033">
    <property type="entry name" value="CCP"/>
    <property type="match status" value="2"/>
</dbReference>
<name>A0A3B4CR12_PYGNA</name>
<organism evidence="6 7">
    <name type="scientific">Pygocentrus nattereri</name>
    <name type="common">Red-bellied piranha</name>
    <dbReference type="NCBI Taxonomy" id="42514"/>
    <lineage>
        <taxon>Eukaryota</taxon>
        <taxon>Metazoa</taxon>
        <taxon>Chordata</taxon>
        <taxon>Craniata</taxon>
        <taxon>Vertebrata</taxon>
        <taxon>Euteleostomi</taxon>
        <taxon>Actinopterygii</taxon>
        <taxon>Neopterygii</taxon>
        <taxon>Teleostei</taxon>
        <taxon>Ostariophysi</taxon>
        <taxon>Characiformes</taxon>
        <taxon>Characoidei</taxon>
        <taxon>Pygocentrus</taxon>
    </lineage>
</organism>
<evidence type="ECO:0000256" key="1">
    <source>
        <dbReference type="ARBA" id="ARBA00022729"/>
    </source>
</evidence>
<dbReference type="SMART" id="SM00032">
    <property type="entry name" value="CCP"/>
    <property type="match status" value="2"/>
</dbReference>
<dbReference type="SUPFAM" id="SSF57535">
    <property type="entry name" value="Complement control module/SCR domain"/>
    <property type="match status" value="2"/>
</dbReference>
<proteinExistence type="predicted"/>
<feature type="disulfide bond" evidence="4">
    <location>
        <begin position="76"/>
        <end position="103"/>
    </location>
</feature>
<gene>
    <name evidence="6" type="primary">EFNA2</name>
</gene>
<dbReference type="Proteomes" id="UP001501920">
    <property type="component" value="Chromosome 9"/>
</dbReference>
<keyword evidence="2" id="KW-0677">Repeat</keyword>
<evidence type="ECO:0000256" key="4">
    <source>
        <dbReference type="PROSITE-ProRule" id="PRU00302"/>
    </source>
</evidence>
<dbReference type="PANTHER" id="PTHR45656">
    <property type="entry name" value="PROTEIN CBR-CLEC-78"/>
    <property type="match status" value="1"/>
</dbReference>
<dbReference type="Pfam" id="PF00084">
    <property type="entry name" value="Sushi"/>
    <property type="match status" value="2"/>
</dbReference>
<comment type="caution">
    <text evidence="4">Lacks conserved residue(s) required for the propagation of feature annotation.</text>
</comment>
<dbReference type="InterPro" id="IPR035976">
    <property type="entry name" value="Sushi/SCR/CCP_sf"/>
</dbReference>
<keyword evidence="3 4" id="KW-1015">Disulfide bond</keyword>
<feature type="domain" description="Sushi" evidence="5">
    <location>
        <begin position="41"/>
        <end position="105"/>
    </location>
</feature>
<dbReference type="PROSITE" id="PS50923">
    <property type="entry name" value="SUSHI"/>
    <property type="match status" value="1"/>
</dbReference>
<dbReference type="PANTHER" id="PTHR45656:SF4">
    <property type="entry name" value="PROTEIN CBR-CLEC-78"/>
    <property type="match status" value="1"/>
</dbReference>
<reference evidence="6" key="2">
    <citation type="submission" date="2025-08" db="UniProtKB">
        <authorList>
            <consortium name="Ensembl"/>
        </authorList>
    </citation>
    <scope>IDENTIFICATION</scope>
</reference>
<evidence type="ECO:0000313" key="6">
    <source>
        <dbReference type="Ensembl" id="ENSPNAP00000012984.2"/>
    </source>
</evidence>
<keyword evidence="1" id="KW-0732">Signal</keyword>
<evidence type="ECO:0000256" key="3">
    <source>
        <dbReference type="ARBA" id="ARBA00023157"/>
    </source>
</evidence>
<keyword evidence="4" id="KW-0768">Sushi</keyword>
<dbReference type="InterPro" id="IPR000436">
    <property type="entry name" value="Sushi_SCR_CCP_dom"/>
</dbReference>